<dbReference type="EnsemblMetazoa" id="XM_020003808.1">
    <property type="protein sequence ID" value="XP_019859367.1"/>
    <property type="gene ID" value="LOC109587577"/>
</dbReference>
<evidence type="ECO:0000313" key="3">
    <source>
        <dbReference type="Proteomes" id="UP000007879"/>
    </source>
</evidence>
<dbReference type="PROSITE" id="PS50017">
    <property type="entry name" value="DEATH_DOMAIN"/>
    <property type="match status" value="1"/>
</dbReference>
<dbReference type="KEGG" id="aqu:109587577"/>
<name>A0AAN0JRA3_AMPQE</name>
<sequence length="280" mass="31731">MKLVSDVLKESHFIDADWFELGMGLNLPYPGLANIRARFTDPSQCLLECLSLWLTSANNRTWESLASALERMNKKPAATLIRNTYDDPASQILQHYSDRISQVFLTDSCIQLLYTEGLITEDTQRKIERCGGSLSDALRELMIAVSDDHSKLRSLGNILMELEETKPLAQDIIQDCDEMIPEANSIEIDEPMPNAPSVEEVFVSEVYNCRFDEVRVKFGDLRYNIIQLVVENVPSTDDVKKYLAFCFPEVKEELSSVGSVEEVMNIVESRCNIINIVPIK</sequence>
<dbReference type="InterPro" id="IPR011029">
    <property type="entry name" value="DEATH-like_dom_sf"/>
</dbReference>
<feature type="domain" description="Death" evidence="1">
    <location>
        <begin position="16"/>
        <end position="85"/>
    </location>
</feature>
<dbReference type="GO" id="GO:0007165">
    <property type="term" value="P:signal transduction"/>
    <property type="evidence" value="ECO:0007669"/>
    <property type="project" value="InterPro"/>
</dbReference>
<protein>
    <recommendedName>
        <fullName evidence="1">Death domain-containing protein</fullName>
    </recommendedName>
</protein>
<dbReference type="SUPFAM" id="SSF47986">
    <property type="entry name" value="DEATH domain"/>
    <property type="match status" value="1"/>
</dbReference>
<evidence type="ECO:0000259" key="1">
    <source>
        <dbReference type="PROSITE" id="PS50017"/>
    </source>
</evidence>
<dbReference type="Proteomes" id="UP000007879">
    <property type="component" value="Unassembled WGS sequence"/>
</dbReference>
<reference evidence="3" key="1">
    <citation type="journal article" date="2010" name="Nature">
        <title>The Amphimedon queenslandica genome and the evolution of animal complexity.</title>
        <authorList>
            <person name="Srivastava M."/>
            <person name="Simakov O."/>
            <person name="Chapman J."/>
            <person name="Fahey B."/>
            <person name="Gauthier M.E."/>
            <person name="Mitros T."/>
            <person name="Richards G.S."/>
            <person name="Conaco C."/>
            <person name="Dacre M."/>
            <person name="Hellsten U."/>
            <person name="Larroux C."/>
            <person name="Putnam N.H."/>
            <person name="Stanke M."/>
            <person name="Adamska M."/>
            <person name="Darling A."/>
            <person name="Degnan S.M."/>
            <person name="Oakley T.H."/>
            <person name="Plachetzki D.C."/>
            <person name="Zhai Y."/>
            <person name="Adamski M."/>
            <person name="Calcino A."/>
            <person name="Cummins S.F."/>
            <person name="Goodstein D.M."/>
            <person name="Harris C."/>
            <person name="Jackson D.J."/>
            <person name="Leys S.P."/>
            <person name="Shu S."/>
            <person name="Woodcroft B.J."/>
            <person name="Vervoort M."/>
            <person name="Kosik K.S."/>
            <person name="Manning G."/>
            <person name="Degnan B.M."/>
            <person name="Rokhsar D.S."/>
        </authorList>
    </citation>
    <scope>NUCLEOTIDE SEQUENCE [LARGE SCALE GENOMIC DNA]</scope>
</reference>
<evidence type="ECO:0000313" key="2">
    <source>
        <dbReference type="EnsemblMetazoa" id="XP_019859367.1"/>
    </source>
</evidence>
<dbReference type="GeneID" id="109587577"/>
<dbReference type="RefSeq" id="XP_019859367.1">
    <property type="nucleotide sequence ID" value="XM_020003808.1"/>
</dbReference>
<dbReference type="Pfam" id="PF00531">
    <property type="entry name" value="Death"/>
    <property type="match status" value="1"/>
</dbReference>
<reference evidence="2" key="2">
    <citation type="submission" date="2024-06" db="UniProtKB">
        <authorList>
            <consortium name="EnsemblMetazoa"/>
        </authorList>
    </citation>
    <scope>IDENTIFICATION</scope>
</reference>
<keyword evidence="3" id="KW-1185">Reference proteome</keyword>
<organism evidence="2 3">
    <name type="scientific">Amphimedon queenslandica</name>
    <name type="common">Sponge</name>
    <dbReference type="NCBI Taxonomy" id="400682"/>
    <lineage>
        <taxon>Eukaryota</taxon>
        <taxon>Metazoa</taxon>
        <taxon>Porifera</taxon>
        <taxon>Demospongiae</taxon>
        <taxon>Heteroscleromorpha</taxon>
        <taxon>Haplosclerida</taxon>
        <taxon>Niphatidae</taxon>
        <taxon>Amphimedon</taxon>
    </lineage>
</organism>
<accession>A0AAN0JRA3</accession>
<proteinExistence type="predicted"/>
<dbReference type="InterPro" id="IPR000488">
    <property type="entry name" value="Death_dom"/>
</dbReference>
<dbReference type="AlphaFoldDB" id="A0AAN0JRA3"/>
<dbReference type="Gene3D" id="1.10.533.10">
    <property type="entry name" value="Death Domain, Fas"/>
    <property type="match status" value="1"/>
</dbReference>